<feature type="signal peptide" evidence="1">
    <location>
        <begin position="1"/>
        <end position="21"/>
    </location>
</feature>
<dbReference type="InterPro" id="IPR013320">
    <property type="entry name" value="ConA-like_dom_sf"/>
</dbReference>
<dbReference type="PROSITE" id="PS51762">
    <property type="entry name" value="GH16_2"/>
    <property type="match status" value="1"/>
</dbReference>
<reference evidence="4" key="1">
    <citation type="journal article" date="2019" name="Int. J. Syst. Evol. Microbiol.">
        <title>The Global Catalogue of Microorganisms (GCM) 10K type strain sequencing project: providing services to taxonomists for standard genome sequencing and annotation.</title>
        <authorList>
            <consortium name="The Broad Institute Genomics Platform"/>
            <consortium name="The Broad Institute Genome Sequencing Center for Infectious Disease"/>
            <person name="Wu L."/>
            <person name="Ma J."/>
        </authorList>
    </citation>
    <scope>NUCLEOTIDE SEQUENCE [LARGE SCALE GENOMIC DNA]</scope>
    <source>
        <strain evidence="4">JCM 15309</strain>
    </source>
</reference>
<keyword evidence="1" id="KW-0732">Signal</keyword>
<organism evidence="3 4">
    <name type="scientific">Nocardioides panacihumi</name>
    <dbReference type="NCBI Taxonomy" id="400774"/>
    <lineage>
        <taxon>Bacteria</taxon>
        <taxon>Bacillati</taxon>
        <taxon>Actinomycetota</taxon>
        <taxon>Actinomycetes</taxon>
        <taxon>Propionibacteriales</taxon>
        <taxon>Nocardioidaceae</taxon>
        <taxon>Nocardioides</taxon>
    </lineage>
</organism>
<sequence>MRRRLAILGLLLVSLLPLAPASGGTPGSCGRPSGCTAFELIHAGATYGWYPVARRFEFKGGVPAEWRHTGLGTLTTTNGMLTLQGRRGDISTIWTGTARKQGRWEVRMRTNRLRARRTGLTDYRVRVALVPASAQATHCGAQQVSLLDYSPAAPNSAGFSVHALPDLSFDASTTTARTVGSDQWHEFAVEVAPDHVSWFVDAHVVATQPTSTALFSVPLRMQVSLVSTPGAAMQPTRVQLDWARYWTLSRPSKLPVDAPAPAAGTYAGAC</sequence>
<evidence type="ECO:0000256" key="1">
    <source>
        <dbReference type="SAM" id="SignalP"/>
    </source>
</evidence>
<accession>A0ABP5CQY2</accession>
<dbReference type="SUPFAM" id="SSF49899">
    <property type="entry name" value="Concanavalin A-like lectins/glucanases"/>
    <property type="match status" value="1"/>
</dbReference>
<gene>
    <name evidence="3" type="ORF">GCM10009798_28800</name>
</gene>
<name>A0ABP5CQY2_9ACTN</name>
<protein>
    <recommendedName>
        <fullName evidence="2">GH16 domain-containing protein</fullName>
    </recommendedName>
</protein>
<evidence type="ECO:0000259" key="2">
    <source>
        <dbReference type="PROSITE" id="PS51762"/>
    </source>
</evidence>
<feature type="domain" description="GH16" evidence="2">
    <location>
        <begin position="45"/>
        <end position="251"/>
    </location>
</feature>
<dbReference type="Proteomes" id="UP001500571">
    <property type="component" value="Unassembled WGS sequence"/>
</dbReference>
<keyword evidence="4" id="KW-1185">Reference proteome</keyword>
<dbReference type="EMBL" id="BAAAPB010000002">
    <property type="protein sequence ID" value="GAA1966646.1"/>
    <property type="molecule type" value="Genomic_DNA"/>
</dbReference>
<evidence type="ECO:0000313" key="4">
    <source>
        <dbReference type="Proteomes" id="UP001500571"/>
    </source>
</evidence>
<evidence type="ECO:0000313" key="3">
    <source>
        <dbReference type="EMBL" id="GAA1966646.1"/>
    </source>
</evidence>
<comment type="caution">
    <text evidence="3">The sequence shown here is derived from an EMBL/GenBank/DDBJ whole genome shotgun (WGS) entry which is preliminary data.</text>
</comment>
<feature type="chain" id="PRO_5045984662" description="GH16 domain-containing protein" evidence="1">
    <location>
        <begin position="22"/>
        <end position="270"/>
    </location>
</feature>
<dbReference type="RefSeq" id="WP_344045813.1">
    <property type="nucleotide sequence ID" value="NZ_BAAAPB010000002.1"/>
</dbReference>
<dbReference type="InterPro" id="IPR000757">
    <property type="entry name" value="Beta-glucanase-like"/>
</dbReference>
<dbReference type="Gene3D" id="2.60.120.200">
    <property type="match status" value="1"/>
</dbReference>
<proteinExistence type="predicted"/>